<keyword evidence="3" id="KW-0238">DNA-binding</keyword>
<comment type="similarity">
    <text evidence="1">Belongs to the LysR transcriptional regulatory family.</text>
</comment>
<reference evidence="7" key="1">
    <citation type="submission" date="2010-09" db="EMBL/GenBank/DDBJ databases">
        <title>Complete sequence of chromosome2 of Burkholderia sp. CCGE1003.</title>
        <authorList>
            <consortium name="US DOE Joint Genome Institute"/>
            <person name="Lucas S."/>
            <person name="Copeland A."/>
            <person name="Lapidus A."/>
            <person name="Cheng J.-F."/>
            <person name="Bruce D."/>
            <person name="Goodwin L."/>
            <person name="Pitluck S."/>
            <person name="Daligault H."/>
            <person name="Davenport K."/>
            <person name="Detter J.C."/>
            <person name="Han C."/>
            <person name="Tapia R."/>
            <person name="Land M."/>
            <person name="Hauser L."/>
            <person name="Jeffries C."/>
            <person name="Kyrpides N."/>
            <person name="Ivanova N."/>
            <person name="Ovchinnikova G."/>
            <person name="Martinez-Romero E."/>
            <person name="Rogel M.A."/>
            <person name="Auchtung J."/>
            <person name="Tiedje J.M."/>
            <person name="Woyke T."/>
        </authorList>
    </citation>
    <scope>NUCLEOTIDE SEQUENCE</scope>
    <source>
        <strain evidence="7">CCGE1003</strain>
    </source>
</reference>
<dbReference type="PANTHER" id="PTHR30537">
    <property type="entry name" value="HTH-TYPE TRANSCRIPTIONAL REGULATOR"/>
    <property type="match status" value="1"/>
</dbReference>
<dbReference type="EMBL" id="CP002218">
    <property type="protein sequence ID" value="ADN61288.1"/>
    <property type="molecule type" value="Genomic_DNA"/>
</dbReference>
<dbReference type="SUPFAM" id="SSF46785">
    <property type="entry name" value="Winged helix' DNA-binding domain"/>
    <property type="match status" value="1"/>
</dbReference>
<sequence>MDRLEAMSILVAAAESGSFSAASRKLHMPLPTVSRKVAELEAHLNARLLVRSTRKLTLTDAGSAYLAACKQILEQVSEAENAAAGEYSAPRGELLVTAPVVFGRLHVLPIVSEFLAAFPQITVKLVLADRNLHLLDEHIDVALRIGKLPDSSMIATQVGTVSRVVCASPQYLSRAGEPQSPADLARFSCVVFDALPSGSIWDFASNKGRPESVSIHARLAVNTAEAAIDAAIAGVGLTNVLSYQAASAVSEGKLKLVLRDFEPEPVPVSVMHTGQGRIPLKTRSFIDFTVPRLRVALAHDKSMLSANDPPRERRKAAARGRTAPKPGAASKASVA</sequence>
<evidence type="ECO:0000259" key="6">
    <source>
        <dbReference type="PROSITE" id="PS50931"/>
    </source>
</evidence>
<dbReference type="CDD" id="cd08471">
    <property type="entry name" value="PBP2_CrgA_like_2"/>
    <property type="match status" value="1"/>
</dbReference>
<dbReference type="InterPro" id="IPR036390">
    <property type="entry name" value="WH_DNA-bd_sf"/>
</dbReference>
<dbReference type="InterPro" id="IPR036388">
    <property type="entry name" value="WH-like_DNA-bd_sf"/>
</dbReference>
<dbReference type="InterPro" id="IPR005119">
    <property type="entry name" value="LysR_subst-bd"/>
</dbReference>
<dbReference type="OrthoDB" id="9786526at2"/>
<feature type="domain" description="HTH lysR-type" evidence="6">
    <location>
        <begin position="1"/>
        <end position="59"/>
    </location>
</feature>
<name>E1TEF9_BURSG</name>
<dbReference type="Pfam" id="PF00126">
    <property type="entry name" value="HTH_1"/>
    <property type="match status" value="1"/>
</dbReference>
<dbReference type="eggNOG" id="COG0583">
    <property type="taxonomic scope" value="Bacteria"/>
</dbReference>
<dbReference type="KEGG" id="bgf:BC1003_5369"/>
<dbReference type="HOGENOM" id="CLU_039613_16_3_4"/>
<keyword evidence="4" id="KW-0804">Transcription</keyword>
<dbReference type="Pfam" id="PF03466">
    <property type="entry name" value="LysR_substrate"/>
    <property type="match status" value="1"/>
</dbReference>
<organism evidence="7">
    <name type="scientific">Burkholderia sp. (strain CCGE1003)</name>
    <dbReference type="NCBI Taxonomy" id="640512"/>
    <lineage>
        <taxon>Bacteria</taxon>
        <taxon>Pseudomonadati</taxon>
        <taxon>Pseudomonadota</taxon>
        <taxon>Betaproteobacteria</taxon>
        <taxon>Burkholderiales</taxon>
        <taxon>Burkholderiaceae</taxon>
        <taxon>Burkholderia</taxon>
    </lineage>
</organism>
<evidence type="ECO:0000256" key="1">
    <source>
        <dbReference type="ARBA" id="ARBA00009437"/>
    </source>
</evidence>
<dbReference type="FunFam" id="1.10.10.10:FF:000001">
    <property type="entry name" value="LysR family transcriptional regulator"/>
    <property type="match status" value="1"/>
</dbReference>
<evidence type="ECO:0000256" key="2">
    <source>
        <dbReference type="ARBA" id="ARBA00023015"/>
    </source>
</evidence>
<dbReference type="Gene3D" id="1.10.10.10">
    <property type="entry name" value="Winged helix-like DNA-binding domain superfamily/Winged helix DNA-binding domain"/>
    <property type="match status" value="1"/>
</dbReference>
<dbReference type="InterPro" id="IPR058163">
    <property type="entry name" value="LysR-type_TF_proteobact-type"/>
</dbReference>
<evidence type="ECO:0000313" key="7">
    <source>
        <dbReference type="EMBL" id="ADN61288.1"/>
    </source>
</evidence>
<protein>
    <submittedName>
        <fullName evidence="7">Transcriptional regulator, LysR family</fullName>
    </submittedName>
</protein>
<dbReference type="GO" id="GO:0006351">
    <property type="term" value="P:DNA-templated transcription"/>
    <property type="evidence" value="ECO:0007669"/>
    <property type="project" value="TreeGrafter"/>
</dbReference>
<evidence type="ECO:0000256" key="3">
    <source>
        <dbReference type="ARBA" id="ARBA00023125"/>
    </source>
</evidence>
<dbReference type="SUPFAM" id="SSF53850">
    <property type="entry name" value="Periplasmic binding protein-like II"/>
    <property type="match status" value="1"/>
</dbReference>
<gene>
    <name evidence="7" type="ordered locus">BC1003_5369</name>
</gene>
<dbReference type="GO" id="GO:0003700">
    <property type="term" value="F:DNA-binding transcription factor activity"/>
    <property type="evidence" value="ECO:0007669"/>
    <property type="project" value="InterPro"/>
</dbReference>
<dbReference type="PANTHER" id="PTHR30537:SF5">
    <property type="entry name" value="HTH-TYPE TRANSCRIPTIONAL ACTIVATOR TTDR-RELATED"/>
    <property type="match status" value="1"/>
</dbReference>
<evidence type="ECO:0000256" key="5">
    <source>
        <dbReference type="SAM" id="MobiDB-lite"/>
    </source>
</evidence>
<dbReference type="PROSITE" id="PS50931">
    <property type="entry name" value="HTH_LYSR"/>
    <property type="match status" value="1"/>
</dbReference>
<proteinExistence type="inferred from homology"/>
<evidence type="ECO:0000256" key="4">
    <source>
        <dbReference type="ARBA" id="ARBA00023163"/>
    </source>
</evidence>
<accession>E1TEF9</accession>
<feature type="region of interest" description="Disordered" evidence="5">
    <location>
        <begin position="301"/>
        <end position="335"/>
    </location>
</feature>
<dbReference type="AlphaFoldDB" id="E1TEF9"/>
<dbReference type="GO" id="GO:0043565">
    <property type="term" value="F:sequence-specific DNA binding"/>
    <property type="evidence" value="ECO:0007669"/>
    <property type="project" value="TreeGrafter"/>
</dbReference>
<dbReference type="STRING" id="640512.BC1003_5369"/>
<dbReference type="Gene3D" id="3.40.190.290">
    <property type="match status" value="1"/>
</dbReference>
<dbReference type="InterPro" id="IPR000847">
    <property type="entry name" value="LysR_HTH_N"/>
</dbReference>
<keyword evidence="2" id="KW-0805">Transcription regulation</keyword>